<feature type="chain" id="PRO_5047115811" evidence="2">
    <location>
        <begin position="25"/>
        <end position="148"/>
    </location>
</feature>
<dbReference type="Proteomes" id="UP001163981">
    <property type="component" value="Chromosome"/>
</dbReference>
<dbReference type="RefSeq" id="WP_265163149.1">
    <property type="nucleotide sequence ID" value="NZ_CP069620.1"/>
</dbReference>
<feature type="signal peptide" evidence="2">
    <location>
        <begin position="1"/>
        <end position="24"/>
    </location>
</feature>
<organism evidence="4 5">
    <name type="scientific">Salinimicrobium tongyeongense</name>
    <dbReference type="NCBI Taxonomy" id="2809707"/>
    <lineage>
        <taxon>Bacteria</taxon>
        <taxon>Pseudomonadati</taxon>
        <taxon>Bacteroidota</taxon>
        <taxon>Flavobacteriia</taxon>
        <taxon>Flavobacteriales</taxon>
        <taxon>Flavobacteriaceae</taxon>
        <taxon>Salinimicrobium</taxon>
    </lineage>
</organism>
<dbReference type="EMBL" id="CP069620">
    <property type="protein sequence ID" value="UZH54812.1"/>
    <property type="molecule type" value="Genomic_DNA"/>
</dbReference>
<keyword evidence="5" id="KW-1185">Reference proteome</keyword>
<name>A0ABY6NPJ0_9FLAO</name>
<feature type="coiled-coil region" evidence="1">
    <location>
        <begin position="97"/>
        <end position="142"/>
    </location>
</feature>
<proteinExistence type="predicted"/>
<gene>
    <name evidence="4" type="ORF">JRG66_12665</name>
</gene>
<evidence type="ECO:0000313" key="5">
    <source>
        <dbReference type="Proteomes" id="UP001163981"/>
    </source>
</evidence>
<evidence type="ECO:0000256" key="1">
    <source>
        <dbReference type="SAM" id="Coils"/>
    </source>
</evidence>
<dbReference type="InterPro" id="IPR025433">
    <property type="entry name" value="DUF4168"/>
</dbReference>
<accession>A0ABY6NPJ0</accession>
<evidence type="ECO:0000256" key="2">
    <source>
        <dbReference type="SAM" id="SignalP"/>
    </source>
</evidence>
<feature type="domain" description="DUF4168" evidence="3">
    <location>
        <begin position="30"/>
        <end position="142"/>
    </location>
</feature>
<reference evidence="4" key="1">
    <citation type="submission" date="2021-02" db="EMBL/GenBank/DDBJ databases">
        <title>Salinimicrobium sp. nov. isolated from seawater in Tongyeong, Republic of Korea.</title>
        <authorList>
            <person name="Lee S.-J."/>
        </authorList>
    </citation>
    <scope>NUCLEOTIDE SEQUENCE</scope>
    <source>
        <strain evidence="4">HN-2-9-2</strain>
    </source>
</reference>
<keyword evidence="1" id="KW-0175">Coiled coil</keyword>
<sequence length="148" mass="17144">MILRKMKIFSLLFFMMLGTSTLMAQTNVTDQEIAQFAVTFQKMRMINQEAQKDLSELITKEGMEIARFNTIHQAQMNPEAKAADISPEEKKQYDAIIAQLNEMQAGFRQEMESMIKESGLSLERYEEIANQLQTDAQLQERVRQELTN</sequence>
<dbReference type="Pfam" id="PF13767">
    <property type="entry name" value="DUF4168"/>
    <property type="match status" value="1"/>
</dbReference>
<keyword evidence="2" id="KW-0732">Signal</keyword>
<evidence type="ECO:0000259" key="3">
    <source>
        <dbReference type="Pfam" id="PF13767"/>
    </source>
</evidence>
<protein>
    <submittedName>
        <fullName evidence="4">DUF4168 domain-containing protein</fullName>
    </submittedName>
</protein>
<evidence type="ECO:0000313" key="4">
    <source>
        <dbReference type="EMBL" id="UZH54812.1"/>
    </source>
</evidence>